<protein>
    <submittedName>
        <fullName evidence="3">Mg chelatase-like protein</fullName>
    </submittedName>
</protein>
<proteinExistence type="inferred from homology"/>
<dbReference type="Pfam" id="PF13541">
    <property type="entry name" value="ChlI"/>
    <property type="match status" value="1"/>
</dbReference>
<evidence type="ECO:0000259" key="2">
    <source>
        <dbReference type="SMART" id="SM00382"/>
    </source>
</evidence>
<dbReference type="SUPFAM" id="SSF52540">
    <property type="entry name" value="P-loop containing nucleoside triphosphate hydrolases"/>
    <property type="match status" value="1"/>
</dbReference>
<keyword evidence="4" id="KW-1185">Reference proteome</keyword>
<reference evidence="3 4" key="1">
    <citation type="submission" date="2014-09" db="EMBL/GenBank/DDBJ databases">
        <title>Complete genome sequence of Endomicrobium proavitum.</title>
        <authorList>
            <person name="Zheng H."/>
        </authorList>
    </citation>
    <scope>NUCLEOTIDE SEQUENCE [LARGE SCALE GENOMIC DNA]</scope>
    <source>
        <strain evidence="3 4">Rsa215</strain>
    </source>
</reference>
<dbReference type="InterPro" id="IPR014721">
    <property type="entry name" value="Ribsml_uS5_D2-typ_fold_subgr"/>
</dbReference>
<dbReference type="AlphaFoldDB" id="A0A0G3WJW9"/>
<dbReference type="PANTHER" id="PTHR32039">
    <property type="entry name" value="MAGNESIUM-CHELATASE SUBUNIT CHLI"/>
    <property type="match status" value="1"/>
</dbReference>
<dbReference type="InterPro" id="IPR004482">
    <property type="entry name" value="Mg_chelat-rel"/>
</dbReference>
<dbReference type="PANTHER" id="PTHR32039:SF7">
    <property type="entry name" value="COMPETENCE PROTEIN COMM"/>
    <property type="match status" value="1"/>
</dbReference>
<dbReference type="STRING" id="1408281.Epro_1219"/>
<sequence>MISLIYSAAINGIEASIVEVEIYISSGLPMFSIVGLPDTAVKESRDRVVAALKNSGFDFPAKKITVNLAPADIKKEGGIYDLPIALGVLCACGKIKKENLQRFCAIGELSLDGKLRKVKGVLPIALSLKKNKIENFIVPFANRQEASVAGDIEVFAFKNLIDAVKFVNGELRQDAFVYKRSKEEDVVTKTEYDFADVKGQLAVKRAAEVAAAGGHNIIMSGPPGSGKTMIARRIPQILPEMTFEESVETTKIWSAAGQNFTGGLITSRAFRSPHHTSSAIALAGGGTNPKPGEVSLAHNGVLFLDEFAEFRRDALEILRQPLEDKFISVSRAKSSVVYPASFMLIAAMNPCPCGNLGNAQKECVCSLHQVQKYRNKISGPLLDRIDIHIEVPALKVSELIGKDTHPESSKEIRKRVVAARNIQNERFKNCKIHCNAQMQTGDVKKFCILDDSAQRMLKSAIEKLNFSARAYDKIIKVARTVADLAQSEIIMPEHIAEAVQYRALDRQL</sequence>
<dbReference type="InterPro" id="IPR003593">
    <property type="entry name" value="AAA+_ATPase"/>
</dbReference>
<dbReference type="SUPFAM" id="SSF54211">
    <property type="entry name" value="Ribosomal protein S5 domain 2-like"/>
    <property type="match status" value="1"/>
</dbReference>
<dbReference type="GO" id="GO:0005524">
    <property type="term" value="F:ATP binding"/>
    <property type="evidence" value="ECO:0007669"/>
    <property type="project" value="InterPro"/>
</dbReference>
<dbReference type="InterPro" id="IPR000523">
    <property type="entry name" value="Mg_chelatse_chII-like_cat_dom"/>
</dbReference>
<evidence type="ECO:0000313" key="3">
    <source>
        <dbReference type="EMBL" id="AKL98598.1"/>
    </source>
</evidence>
<dbReference type="PATRIC" id="fig|1408281.3.peg.1260"/>
<dbReference type="Gene3D" id="3.40.50.300">
    <property type="entry name" value="P-loop containing nucleotide triphosphate hydrolases"/>
    <property type="match status" value="1"/>
</dbReference>
<dbReference type="RefSeq" id="WP_052571282.1">
    <property type="nucleotide sequence ID" value="NZ_CP009498.1"/>
</dbReference>
<dbReference type="InterPro" id="IPR045006">
    <property type="entry name" value="CHLI-like"/>
</dbReference>
<dbReference type="Pfam" id="PF13335">
    <property type="entry name" value="Mg_chelatase_C"/>
    <property type="match status" value="1"/>
</dbReference>
<dbReference type="InterPro" id="IPR020568">
    <property type="entry name" value="Ribosomal_Su5_D2-typ_SF"/>
</dbReference>
<dbReference type="KEGG" id="epo:Epro_1219"/>
<dbReference type="Proteomes" id="UP000035337">
    <property type="component" value="Chromosome"/>
</dbReference>
<dbReference type="SMART" id="SM00382">
    <property type="entry name" value="AAA"/>
    <property type="match status" value="1"/>
</dbReference>
<comment type="similarity">
    <text evidence="1">Belongs to the Mg-chelatase subunits D/I family. ComM subfamily.</text>
</comment>
<dbReference type="InterPro" id="IPR027417">
    <property type="entry name" value="P-loop_NTPase"/>
</dbReference>
<dbReference type="InterPro" id="IPR025158">
    <property type="entry name" value="Mg_chelat-rel_C"/>
</dbReference>
<evidence type="ECO:0000256" key="1">
    <source>
        <dbReference type="ARBA" id="ARBA00006354"/>
    </source>
</evidence>
<feature type="domain" description="AAA+ ATPase" evidence="2">
    <location>
        <begin position="213"/>
        <end position="395"/>
    </location>
</feature>
<name>A0A0G3WJW9_9BACT</name>
<dbReference type="OrthoDB" id="9813147at2"/>
<organism evidence="3 4">
    <name type="scientific">Endomicrobium proavitum</name>
    <dbReference type="NCBI Taxonomy" id="1408281"/>
    <lineage>
        <taxon>Bacteria</taxon>
        <taxon>Pseudomonadati</taxon>
        <taxon>Elusimicrobiota</taxon>
        <taxon>Endomicrobiia</taxon>
        <taxon>Endomicrobiales</taxon>
        <taxon>Endomicrobiaceae</taxon>
        <taxon>Endomicrobium</taxon>
    </lineage>
</organism>
<dbReference type="Gene3D" id="3.30.230.10">
    <property type="match status" value="1"/>
</dbReference>
<dbReference type="NCBIfam" id="TIGR00368">
    <property type="entry name" value="YifB family Mg chelatase-like AAA ATPase"/>
    <property type="match status" value="1"/>
</dbReference>
<gene>
    <name evidence="3" type="primary">comM</name>
    <name evidence="3" type="ORF">Epro_1219</name>
</gene>
<dbReference type="Pfam" id="PF01078">
    <property type="entry name" value="Mg_chelatase"/>
    <property type="match status" value="1"/>
</dbReference>
<accession>A0A0G3WJW9</accession>
<dbReference type="EMBL" id="CP009498">
    <property type="protein sequence ID" value="AKL98598.1"/>
    <property type="molecule type" value="Genomic_DNA"/>
</dbReference>
<evidence type="ECO:0000313" key="4">
    <source>
        <dbReference type="Proteomes" id="UP000035337"/>
    </source>
</evidence>